<dbReference type="Proteomes" id="UP000297245">
    <property type="component" value="Unassembled WGS sequence"/>
</dbReference>
<sequence>MTLEKLEKLLAECYRCTVSFDAHRVSIDYLCITHLAVSMPATVQESARLDTYKAKKKESKHKTSFSLHFLNLFKTQTMSSSSKNLYHPFAPAAPQPTNLGLYRVLSPKAGLRVSPFRLGAMKFRIIHLIPRIILKFRTSIHNHLTII</sequence>
<dbReference type="EMBL" id="ML182275">
    <property type="protein sequence ID" value="THU75362.1"/>
    <property type="molecule type" value="Genomic_DNA"/>
</dbReference>
<gene>
    <name evidence="1" type="ORF">K435DRAFT_880971</name>
</gene>
<dbReference type="OrthoDB" id="48988at2759"/>
<evidence type="ECO:0000313" key="1">
    <source>
        <dbReference type="EMBL" id="THU75362.1"/>
    </source>
</evidence>
<keyword evidence="2" id="KW-1185">Reference proteome</keyword>
<proteinExistence type="predicted"/>
<protein>
    <submittedName>
        <fullName evidence="1">Uncharacterized protein</fullName>
    </submittedName>
</protein>
<dbReference type="AlphaFoldDB" id="A0A4S8KIS7"/>
<accession>A0A4S8KIS7</accession>
<name>A0A4S8KIS7_DENBC</name>
<evidence type="ECO:0000313" key="2">
    <source>
        <dbReference type="Proteomes" id="UP000297245"/>
    </source>
</evidence>
<organism evidence="1 2">
    <name type="scientific">Dendrothele bispora (strain CBS 962.96)</name>
    <dbReference type="NCBI Taxonomy" id="1314807"/>
    <lineage>
        <taxon>Eukaryota</taxon>
        <taxon>Fungi</taxon>
        <taxon>Dikarya</taxon>
        <taxon>Basidiomycota</taxon>
        <taxon>Agaricomycotina</taxon>
        <taxon>Agaricomycetes</taxon>
        <taxon>Agaricomycetidae</taxon>
        <taxon>Agaricales</taxon>
        <taxon>Agaricales incertae sedis</taxon>
        <taxon>Dendrothele</taxon>
    </lineage>
</organism>
<reference evidence="1 2" key="1">
    <citation type="journal article" date="2019" name="Nat. Ecol. Evol.">
        <title>Megaphylogeny resolves global patterns of mushroom evolution.</title>
        <authorList>
            <person name="Varga T."/>
            <person name="Krizsan K."/>
            <person name="Foldi C."/>
            <person name="Dima B."/>
            <person name="Sanchez-Garcia M."/>
            <person name="Sanchez-Ramirez S."/>
            <person name="Szollosi G.J."/>
            <person name="Szarkandi J.G."/>
            <person name="Papp V."/>
            <person name="Albert L."/>
            <person name="Andreopoulos W."/>
            <person name="Angelini C."/>
            <person name="Antonin V."/>
            <person name="Barry K.W."/>
            <person name="Bougher N.L."/>
            <person name="Buchanan P."/>
            <person name="Buyck B."/>
            <person name="Bense V."/>
            <person name="Catcheside P."/>
            <person name="Chovatia M."/>
            <person name="Cooper J."/>
            <person name="Damon W."/>
            <person name="Desjardin D."/>
            <person name="Finy P."/>
            <person name="Geml J."/>
            <person name="Haridas S."/>
            <person name="Hughes K."/>
            <person name="Justo A."/>
            <person name="Karasinski D."/>
            <person name="Kautmanova I."/>
            <person name="Kiss B."/>
            <person name="Kocsube S."/>
            <person name="Kotiranta H."/>
            <person name="LaButti K.M."/>
            <person name="Lechner B.E."/>
            <person name="Liimatainen K."/>
            <person name="Lipzen A."/>
            <person name="Lukacs Z."/>
            <person name="Mihaltcheva S."/>
            <person name="Morgado L.N."/>
            <person name="Niskanen T."/>
            <person name="Noordeloos M.E."/>
            <person name="Ohm R.A."/>
            <person name="Ortiz-Santana B."/>
            <person name="Ovrebo C."/>
            <person name="Racz N."/>
            <person name="Riley R."/>
            <person name="Savchenko A."/>
            <person name="Shiryaev A."/>
            <person name="Soop K."/>
            <person name="Spirin V."/>
            <person name="Szebenyi C."/>
            <person name="Tomsovsky M."/>
            <person name="Tulloss R.E."/>
            <person name="Uehling J."/>
            <person name="Grigoriev I.V."/>
            <person name="Vagvolgyi C."/>
            <person name="Papp T."/>
            <person name="Martin F.M."/>
            <person name="Miettinen O."/>
            <person name="Hibbett D.S."/>
            <person name="Nagy L.G."/>
        </authorList>
    </citation>
    <scope>NUCLEOTIDE SEQUENCE [LARGE SCALE GENOMIC DNA]</scope>
    <source>
        <strain evidence="1 2">CBS 962.96</strain>
    </source>
</reference>